<protein>
    <recommendedName>
        <fullName evidence="1">DUF1995 domain-containing protein</fullName>
    </recommendedName>
</protein>
<proteinExistence type="predicted"/>
<reference evidence="2" key="1">
    <citation type="submission" date="2022-07" db="EMBL/GenBank/DDBJ databases">
        <authorList>
            <person name="Macas J."/>
            <person name="Novak P."/>
            <person name="Neumann P."/>
        </authorList>
    </citation>
    <scope>NUCLEOTIDE SEQUENCE</scope>
</reference>
<comment type="caution">
    <text evidence="2">The sequence shown here is derived from an EMBL/GenBank/DDBJ whole genome shotgun (WGS) entry which is preliminary data.</text>
</comment>
<evidence type="ECO:0000313" key="2">
    <source>
        <dbReference type="EMBL" id="CAH9119845.1"/>
    </source>
</evidence>
<name>A0AAV0E9V6_9ASTE</name>
<dbReference type="InterPro" id="IPR018962">
    <property type="entry name" value="DUF1995"/>
</dbReference>
<feature type="domain" description="DUF1995" evidence="1">
    <location>
        <begin position="77"/>
        <end position="313"/>
    </location>
</feature>
<dbReference type="Proteomes" id="UP001152523">
    <property type="component" value="Unassembled WGS sequence"/>
</dbReference>
<evidence type="ECO:0000313" key="3">
    <source>
        <dbReference type="Proteomes" id="UP001152523"/>
    </source>
</evidence>
<dbReference type="GO" id="GO:0009507">
    <property type="term" value="C:chloroplast"/>
    <property type="evidence" value="ECO:0007669"/>
    <property type="project" value="TreeGrafter"/>
</dbReference>
<accession>A0AAV0E9V6</accession>
<evidence type="ECO:0000259" key="1">
    <source>
        <dbReference type="Pfam" id="PF09353"/>
    </source>
</evidence>
<organism evidence="2 3">
    <name type="scientific">Cuscuta epithymum</name>
    <dbReference type="NCBI Taxonomy" id="186058"/>
    <lineage>
        <taxon>Eukaryota</taxon>
        <taxon>Viridiplantae</taxon>
        <taxon>Streptophyta</taxon>
        <taxon>Embryophyta</taxon>
        <taxon>Tracheophyta</taxon>
        <taxon>Spermatophyta</taxon>
        <taxon>Magnoliopsida</taxon>
        <taxon>eudicotyledons</taxon>
        <taxon>Gunneridae</taxon>
        <taxon>Pentapetalae</taxon>
        <taxon>asterids</taxon>
        <taxon>lamiids</taxon>
        <taxon>Solanales</taxon>
        <taxon>Convolvulaceae</taxon>
        <taxon>Cuscuteae</taxon>
        <taxon>Cuscuta</taxon>
        <taxon>Cuscuta subgen. Cuscuta</taxon>
    </lineage>
</organism>
<dbReference type="PANTHER" id="PTHR36365:SF1">
    <property type="entry name" value="OS05G0500400 PROTEIN"/>
    <property type="match status" value="1"/>
</dbReference>
<dbReference type="Pfam" id="PF09353">
    <property type="entry name" value="DUF1995"/>
    <property type="match status" value="1"/>
</dbReference>
<gene>
    <name evidence="2" type="ORF">CEPIT_LOCUS22786</name>
</gene>
<keyword evidence="3" id="KW-1185">Reference proteome</keyword>
<dbReference type="AlphaFoldDB" id="A0AAV0E9V6"/>
<dbReference type="PANTHER" id="PTHR36365">
    <property type="entry name" value="OS05G0500400 PROTEIN"/>
    <property type="match status" value="1"/>
</dbReference>
<dbReference type="EMBL" id="CAMAPF010000915">
    <property type="protein sequence ID" value="CAH9119845.1"/>
    <property type="molecule type" value="Genomic_DNA"/>
</dbReference>
<sequence length="343" mass="38563">MDCSKYCPMATNLVNFHQLSINTSNSNFHFKPTQAQHPSFFPSGRHYRHFHRFSASLTKPLSRSRYPHCALSSPTPPSSKEEAISQAKASLCRTLEKPLNNPKLPARIKKLKQPRFRVEIPVINESPASLSHLALDVFANMPIKRKDSKVKTMILCPDECFKEAASTFASRSYSTTVENLDTLSVATGESSSILSPADLIVFLTPEVRQLEFMKMITDSVYPKPVVIFNPKWGFEEEDGFEELREFVGSFEVVYSFTGLEVRGVLNKRKGVIFKCVRDGVLSGEQWNVLVEEKGELKLVSTFKTRPSIIEVENVLYNLMAMNSPLTKSAKFLKALVSKVTGKS</sequence>